<dbReference type="AlphaFoldDB" id="A0A1Y1ZP89"/>
<proteinExistence type="predicted"/>
<name>A0A1Y1ZP89_9FUNG</name>
<sequence length="61" mass="7246">MKNLYEDTINILNLEREQFNYWKENIIKENELNSSSQSKKINKLNCEIKSLKLGKSSNLKK</sequence>
<evidence type="ECO:0000313" key="1">
    <source>
        <dbReference type="EMBL" id="ORY12060.1"/>
    </source>
</evidence>
<dbReference type="EMBL" id="MCOG01000375">
    <property type="protein sequence ID" value="ORY12060.1"/>
    <property type="molecule type" value="Genomic_DNA"/>
</dbReference>
<dbReference type="Proteomes" id="UP000193920">
    <property type="component" value="Unassembled WGS sequence"/>
</dbReference>
<evidence type="ECO:0000313" key="2">
    <source>
        <dbReference type="Proteomes" id="UP000193920"/>
    </source>
</evidence>
<comment type="caution">
    <text evidence="1">The sequence shown here is derived from an EMBL/GenBank/DDBJ whole genome shotgun (WGS) entry which is preliminary data.</text>
</comment>
<organism evidence="1 2">
    <name type="scientific">Neocallimastix californiae</name>
    <dbReference type="NCBI Taxonomy" id="1754190"/>
    <lineage>
        <taxon>Eukaryota</taxon>
        <taxon>Fungi</taxon>
        <taxon>Fungi incertae sedis</taxon>
        <taxon>Chytridiomycota</taxon>
        <taxon>Chytridiomycota incertae sedis</taxon>
        <taxon>Neocallimastigomycetes</taxon>
        <taxon>Neocallimastigales</taxon>
        <taxon>Neocallimastigaceae</taxon>
        <taxon>Neocallimastix</taxon>
    </lineage>
</organism>
<protein>
    <submittedName>
        <fullName evidence="1">Uncharacterized protein</fullName>
    </submittedName>
</protein>
<reference evidence="1 2" key="1">
    <citation type="submission" date="2016-08" db="EMBL/GenBank/DDBJ databases">
        <title>A Parts List for Fungal Cellulosomes Revealed by Comparative Genomics.</title>
        <authorList>
            <consortium name="DOE Joint Genome Institute"/>
            <person name="Haitjema C.H."/>
            <person name="Gilmore S.P."/>
            <person name="Henske J.K."/>
            <person name="Solomon K.V."/>
            <person name="De Groot R."/>
            <person name="Kuo A."/>
            <person name="Mondo S.J."/>
            <person name="Salamov A.A."/>
            <person name="Labutti K."/>
            <person name="Zhao Z."/>
            <person name="Chiniquy J."/>
            <person name="Barry K."/>
            <person name="Brewer H.M."/>
            <person name="Purvine S.O."/>
            <person name="Wright A.T."/>
            <person name="Boxma B."/>
            <person name="Van Alen T."/>
            <person name="Hackstein J.H."/>
            <person name="Baker S.E."/>
            <person name="Grigoriev I.V."/>
            <person name="O'Malley M.A."/>
        </authorList>
    </citation>
    <scope>NUCLEOTIDE SEQUENCE [LARGE SCALE GENOMIC DNA]</scope>
    <source>
        <strain evidence="1 2">G1</strain>
    </source>
</reference>
<accession>A0A1Y1ZP89</accession>
<gene>
    <name evidence="1" type="ORF">LY90DRAFT_189446</name>
</gene>
<keyword evidence="2" id="KW-1185">Reference proteome</keyword>